<dbReference type="AlphaFoldDB" id="A0A511N349"/>
<comment type="caution">
    <text evidence="1">The sequence shown here is derived from an EMBL/GenBank/DDBJ whole genome shotgun (WGS) entry which is preliminary data.</text>
</comment>
<proteinExistence type="predicted"/>
<reference evidence="1 2" key="1">
    <citation type="submission" date="2019-07" db="EMBL/GenBank/DDBJ databases">
        <title>Whole genome shotgun sequence of Deinococcus cellulosilyticus NBRC 106333.</title>
        <authorList>
            <person name="Hosoyama A."/>
            <person name="Uohara A."/>
            <person name="Ohji S."/>
            <person name="Ichikawa N."/>
        </authorList>
    </citation>
    <scope>NUCLEOTIDE SEQUENCE [LARGE SCALE GENOMIC DNA]</scope>
    <source>
        <strain evidence="1 2">NBRC 106333</strain>
    </source>
</reference>
<name>A0A511N349_DEIC1</name>
<gene>
    <name evidence="1" type="ORF">DC3_25230</name>
</gene>
<evidence type="ECO:0000313" key="1">
    <source>
        <dbReference type="EMBL" id="GEM46888.1"/>
    </source>
</evidence>
<keyword evidence="2" id="KW-1185">Reference proteome</keyword>
<organism evidence="1 2">
    <name type="scientific">Deinococcus cellulosilyticus (strain DSM 18568 / NBRC 106333 / KACC 11606 / 5516J-15)</name>
    <dbReference type="NCBI Taxonomy" id="1223518"/>
    <lineage>
        <taxon>Bacteria</taxon>
        <taxon>Thermotogati</taxon>
        <taxon>Deinococcota</taxon>
        <taxon>Deinococci</taxon>
        <taxon>Deinococcales</taxon>
        <taxon>Deinococcaceae</taxon>
        <taxon>Deinococcus</taxon>
    </lineage>
</organism>
<accession>A0A511N349</accession>
<dbReference type="Pfam" id="PF19409">
    <property type="entry name" value="Thiopep_pre"/>
    <property type="match status" value="1"/>
</dbReference>
<evidence type="ECO:0000313" key="2">
    <source>
        <dbReference type="Proteomes" id="UP000321306"/>
    </source>
</evidence>
<dbReference type="EMBL" id="BJXB01000010">
    <property type="protein sequence ID" value="GEM46888.1"/>
    <property type="molecule type" value="Genomic_DNA"/>
</dbReference>
<protein>
    <submittedName>
        <fullName evidence="1">Uncharacterized protein</fullName>
    </submittedName>
</protein>
<dbReference type="RefSeq" id="WP_186815997.1">
    <property type="nucleotide sequence ID" value="NZ_BJXB01000010.1"/>
</dbReference>
<sequence length="49" mass="5506">MHQDRPLDDLDLRDLDLSEVEVESEDDTYALPEAGASVSWNSCSSIRPK</sequence>
<dbReference type="Proteomes" id="UP000321306">
    <property type="component" value="Unassembled WGS sequence"/>
</dbReference>